<evidence type="ECO:0000256" key="1">
    <source>
        <dbReference type="SAM" id="MobiDB-lite"/>
    </source>
</evidence>
<accession>A0AAN7PIP2</accession>
<feature type="region of interest" description="Disordered" evidence="1">
    <location>
        <begin position="24"/>
        <end position="55"/>
    </location>
</feature>
<feature type="compositionally biased region" description="Basic and acidic residues" evidence="1">
    <location>
        <begin position="24"/>
        <end position="33"/>
    </location>
</feature>
<keyword evidence="3" id="KW-1185">Reference proteome</keyword>
<proteinExistence type="predicted"/>
<name>A0AAN7PIP2_9COLE</name>
<feature type="compositionally biased region" description="Low complexity" evidence="1">
    <location>
        <begin position="36"/>
        <end position="45"/>
    </location>
</feature>
<dbReference type="AlphaFoldDB" id="A0AAN7PIP2"/>
<reference evidence="3" key="1">
    <citation type="submission" date="2023-01" db="EMBL/GenBank/DDBJ databases">
        <title>Key to firefly adult light organ development and bioluminescence: homeobox transcription factors regulate luciferase expression and transportation to peroxisome.</title>
        <authorList>
            <person name="Fu X."/>
        </authorList>
    </citation>
    <scope>NUCLEOTIDE SEQUENCE [LARGE SCALE GENOMIC DNA]</scope>
</reference>
<comment type="caution">
    <text evidence="2">The sequence shown here is derived from an EMBL/GenBank/DDBJ whole genome shotgun (WGS) entry which is preliminary data.</text>
</comment>
<evidence type="ECO:0000313" key="2">
    <source>
        <dbReference type="EMBL" id="KAK4887379.1"/>
    </source>
</evidence>
<sequence length="343" mass="38436">MILKSKFNEIHAVEDQINLFNKEEIDDNSHDVSEASTDSPDNSSTDSEKDFITEQEDVEIQQSASDLKPHEELNAYPVQPEAHSSNQIYSTDLQDFCNKEIEYVNDFNTQLFNDYIDEPEQLWRTHVHSLPVESDGAREEQVGKRAGVQGAVGLTQVGMSVSIQDIITMVVATMRETQTQQIVEPKGVSNAEIAALLPNFSGEDDEDASVWFERVETVKRAHNLSDVVTVVLLARDSFTFPRENISSKQSTEEDYDRKELPTINGIKKVVLKAKSDALTNCLAVGLNTTDEALSTIHIKPDIDDFMYQEVDDKSEFSSESDSDSPNKSPTEDYNSETDVTDII</sequence>
<dbReference type="EMBL" id="JARPUR010000001">
    <property type="protein sequence ID" value="KAK4887379.1"/>
    <property type="molecule type" value="Genomic_DNA"/>
</dbReference>
<gene>
    <name evidence="2" type="ORF">RN001_003650</name>
</gene>
<feature type="compositionally biased region" description="Acidic residues" evidence="1">
    <location>
        <begin position="333"/>
        <end position="343"/>
    </location>
</feature>
<evidence type="ECO:0000313" key="3">
    <source>
        <dbReference type="Proteomes" id="UP001353858"/>
    </source>
</evidence>
<organism evidence="2 3">
    <name type="scientific">Aquatica leii</name>
    <dbReference type="NCBI Taxonomy" id="1421715"/>
    <lineage>
        <taxon>Eukaryota</taxon>
        <taxon>Metazoa</taxon>
        <taxon>Ecdysozoa</taxon>
        <taxon>Arthropoda</taxon>
        <taxon>Hexapoda</taxon>
        <taxon>Insecta</taxon>
        <taxon>Pterygota</taxon>
        <taxon>Neoptera</taxon>
        <taxon>Endopterygota</taxon>
        <taxon>Coleoptera</taxon>
        <taxon>Polyphaga</taxon>
        <taxon>Elateriformia</taxon>
        <taxon>Elateroidea</taxon>
        <taxon>Lampyridae</taxon>
        <taxon>Luciolinae</taxon>
        <taxon>Aquatica</taxon>
    </lineage>
</organism>
<protein>
    <submittedName>
        <fullName evidence="2">Uncharacterized protein</fullName>
    </submittedName>
</protein>
<feature type="region of interest" description="Disordered" evidence="1">
    <location>
        <begin position="309"/>
        <end position="343"/>
    </location>
</feature>
<dbReference type="Proteomes" id="UP001353858">
    <property type="component" value="Unassembled WGS sequence"/>
</dbReference>
<feature type="compositionally biased region" description="Low complexity" evidence="1">
    <location>
        <begin position="317"/>
        <end position="328"/>
    </location>
</feature>